<evidence type="ECO:0000313" key="6">
    <source>
        <dbReference type="EMBL" id="XCN14042.1"/>
    </source>
</evidence>
<dbReference type="InterPro" id="IPR000794">
    <property type="entry name" value="Beta-ketoacyl_synthase"/>
</dbReference>
<dbReference type="PANTHER" id="PTHR11712">
    <property type="entry name" value="POLYKETIDE SYNTHASE-RELATED"/>
    <property type="match status" value="1"/>
</dbReference>
<evidence type="ECO:0000256" key="3">
    <source>
        <dbReference type="RuleBase" id="RU003694"/>
    </source>
</evidence>
<evidence type="ECO:0000259" key="5">
    <source>
        <dbReference type="Pfam" id="PF02801"/>
    </source>
</evidence>
<evidence type="ECO:0000256" key="2">
    <source>
        <dbReference type="ARBA" id="ARBA00022679"/>
    </source>
</evidence>
<accession>A0AAU8KCB7</accession>
<reference evidence="6" key="1">
    <citation type="submission" date="2023-10" db="EMBL/GenBank/DDBJ databases">
        <title>Complete genome sequence of Streptomyces sp. JL1001.</title>
        <authorList>
            <person name="Jiang L."/>
        </authorList>
    </citation>
    <scope>NUCLEOTIDE SEQUENCE</scope>
    <source>
        <strain evidence="6">JL1001</strain>
    </source>
</reference>
<dbReference type="Pfam" id="PF02801">
    <property type="entry name" value="Ketoacyl-synt_C"/>
    <property type="match status" value="1"/>
</dbReference>
<feature type="domain" description="Beta-ketoacyl synthase C-terminal" evidence="5">
    <location>
        <begin position="253"/>
        <end position="342"/>
    </location>
</feature>
<proteinExistence type="inferred from homology"/>
<dbReference type="RefSeq" id="WP_128806283.1">
    <property type="nucleotide sequence ID" value="NZ_CP136798.1"/>
</dbReference>
<dbReference type="InterPro" id="IPR014030">
    <property type="entry name" value="Ketoacyl_synth_N"/>
</dbReference>
<dbReference type="PANTHER" id="PTHR11712:SF336">
    <property type="entry name" value="3-OXOACYL-[ACYL-CARRIER-PROTEIN] SYNTHASE, MITOCHONDRIAL"/>
    <property type="match status" value="1"/>
</dbReference>
<gene>
    <name evidence="6" type="ORF">R1Y80_10380</name>
</gene>
<dbReference type="SUPFAM" id="SSF53901">
    <property type="entry name" value="Thiolase-like"/>
    <property type="match status" value="2"/>
</dbReference>
<organism evidence="6">
    <name type="scientific">Streptomyces sp. JL1001</name>
    <dbReference type="NCBI Taxonomy" id="3078227"/>
    <lineage>
        <taxon>Bacteria</taxon>
        <taxon>Bacillati</taxon>
        <taxon>Actinomycetota</taxon>
        <taxon>Actinomycetes</taxon>
        <taxon>Kitasatosporales</taxon>
        <taxon>Streptomycetaceae</taxon>
        <taxon>Streptomyces</taxon>
    </lineage>
</organism>
<name>A0AAU8KCB7_9ACTN</name>
<protein>
    <submittedName>
        <fullName evidence="6">Beta-ketoacyl synthase N-terminal-like domain-containing protein</fullName>
    </submittedName>
</protein>
<dbReference type="EMBL" id="CP136798">
    <property type="protein sequence ID" value="XCN14042.1"/>
    <property type="molecule type" value="Genomic_DNA"/>
</dbReference>
<dbReference type="Pfam" id="PF00109">
    <property type="entry name" value="ketoacyl-synt"/>
    <property type="match status" value="1"/>
</dbReference>
<dbReference type="AlphaFoldDB" id="A0AAU8KCB7"/>
<dbReference type="GO" id="GO:0006633">
    <property type="term" value="P:fatty acid biosynthetic process"/>
    <property type="evidence" value="ECO:0007669"/>
    <property type="project" value="TreeGrafter"/>
</dbReference>
<dbReference type="GO" id="GO:0004315">
    <property type="term" value="F:3-oxoacyl-[acyl-carrier-protein] synthase activity"/>
    <property type="evidence" value="ECO:0007669"/>
    <property type="project" value="TreeGrafter"/>
</dbReference>
<dbReference type="Gene3D" id="3.40.47.10">
    <property type="match status" value="1"/>
</dbReference>
<evidence type="ECO:0000259" key="4">
    <source>
        <dbReference type="Pfam" id="PF00109"/>
    </source>
</evidence>
<feature type="domain" description="Beta-ketoacyl synthase-like N-terminal" evidence="4">
    <location>
        <begin position="10"/>
        <end position="201"/>
    </location>
</feature>
<dbReference type="InterPro" id="IPR016039">
    <property type="entry name" value="Thiolase-like"/>
</dbReference>
<dbReference type="InterPro" id="IPR014031">
    <property type="entry name" value="Ketoacyl_synth_C"/>
</dbReference>
<comment type="similarity">
    <text evidence="1 3">Belongs to the thiolase-like superfamily. Beta-ketoacyl-ACP synthases family.</text>
</comment>
<sequence length="372" mass="38622">MSALVFSTWSAVSPFGVGREPFAEGIRAGRSAIAGLDRETYPGPFDQGALIPDFTAAAHLGKKGTRTMDRVTAIAVTAVGQLLADAGLLADGGAGLTDRPEETGLVLGTGSGSVQSIMDFTRDSLTAEKPYHVDPARFPNTVMNRAAGQSAIWHRIKGPNTTIAGGRLTGLTALSYAARLHRGGHCARILCGAAEEYSVQRAWLEWHGRDGADRETPLGEGGAVFLLETAEDARSAGRRARARLLTTRFRAFGAPDEARGALAECVRDALKQVGGRAEDVRLVAPVETGGVLAGVEEQAVEDVLGSVRPRRLGSRALLGDASAAASSFQLAALLTAIEDEETTPGALALATAVDRDGTVGCALLAAPADEGN</sequence>
<evidence type="ECO:0000256" key="1">
    <source>
        <dbReference type="ARBA" id="ARBA00008467"/>
    </source>
</evidence>
<keyword evidence="2 3" id="KW-0808">Transferase</keyword>